<reference evidence="1 2" key="1">
    <citation type="submission" date="2023-03" db="EMBL/GenBank/DDBJ databases">
        <title>Genome insight into feeding habits of ladybird beetles.</title>
        <authorList>
            <person name="Li H.-S."/>
            <person name="Huang Y.-H."/>
            <person name="Pang H."/>
        </authorList>
    </citation>
    <scope>NUCLEOTIDE SEQUENCE [LARGE SCALE GENOMIC DNA]</scope>
    <source>
        <strain evidence="1">SYSU_2023b</strain>
        <tissue evidence="1">Whole body</tissue>
    </source>
</reference>
<dbReference type="AlphaFoldDB" id="A0AAW1V0Z2"/>
<sequence length="123" mass="14035">MPNQTNSWLTVEDIKRDLFGISGLPYPPDENIIPPKIISEYRLRTSQANSNVNLDESTENVFICGRGKFLKDGVLKPGEPVIEDNSTDNSNIEKQIRQLSYSYQLFDFSISTMILYNSNKIMI</sequence>
<protein>
    <submittedName>
        <fullName evidence="1">Uncharacterized protein</fullName>
    </submittedName>
</protein>
<comment type="caution">
    <text evidence="1">The sequence shown here is derived from an EMBL/GenBank/DDBJ whole genome shotgun (WGS) entry which is preliminary data.</text>
</comment>
<keyword evidence="2" id="KW-1185">Reference proteome</keyword>
<gene>
    <name evidence="1" type="ORF">WA026_011016</name>
</gene>
<name>A0AAW1V0Z2_9CUCU</name>
<evidence type="ECO:0000313" key="1">
    <source>
        <dbReference type="EMBL" id="KAK9885524.1"/>
    </source>
</evidence>
<accession>A0AAW1V0Z2</accession>
<dbReference type="Proteomes" id="UP001431783">
    <property type="component" value="Unassembled WGS sequence"/>
</dbReference>
<dbReference type="EMBL" id="JARQZJ010000095">
    <property type="protein sequence ID" value="KAK9885524.1"/>
    <property type="molecule type" value="Genomic_DNA"/>
</dbReference>
<proteinExistence type="predicted"/>
<organism evidence="1 2">
    <name type="scientific">Henosepilachna vigintioctopunctata</name>
    <dbReference type="NCBI Taxonomy" id="420089"/>
    <lineage>
        <taxon>Eukaryota</taxon>
        <taxon>Metazoa</taxon>
        <taxon>Ecdysozoa</taxon>
        <taxon>Arthropoda</taxon>
        <taxon>Hexapoda</taxon>
        <taxon>Insecta</taxon>
        <taxon>Pterygota</taxon>
        <taxon>Neoptera</taxon>
        <taxon>Endopterygota</taxon>
        <taxon>Coleoptera</taxon>
        <taxon>Polyphaga</taxon>
        <taxon>Cucujiformia</taxon>
        <taxon>Coccinelloidea</taxon>
        <taxon>Coccinellidae</taxon>
        <taxon>Epilachninae</taxon>
        <taxon>Epilachnini</taxon>
        <taxon>Henosepilachna</taxon>
    </lineage>
</organism>
<evidence type="ECO:0000313" key="2">
    <source>
        <dbReference type="Proteomes" id="UP001431783"/>
    </source>
</evidence>